<keyword evidence="2" id="KW-0472">Membrane</keyword>
<sequence length="582" mass="66034">MKKIVGFIICSLFSVYAVDIPINPQIDDGQYIGFPFDFEAKLNNDAVDRTIFLFNKKKLPEGRIDEIYANFISEHRIEFQVWRATGKKDGQSSLIGQFAYKPTKLGRVVIRLTNKIYCKDGDMLAFLTPDKSCPLGYKLSTAYDGCFLHFYTKDNKPKVNDTIDFDILKLPYTFSFGVGVRQVSTGTTIAGTSDKITKNSQHSTTSLLTPEKTPKRSTKSIRPTSSKSSTISLTTKKPVSMPRSTIRSIGQSTRASAGANERILGEIKVEQNIQPLPEGSQMFLFSDLKFPTSGIITSFWMQFINKGVVMFQIWRPNSNQTGARRNYTLVYSYTYNVNKIGSTLVALNERWEVKKGDTVGVANPNEKGVYGYTFDISNADNLYYLEYQKTEIGENVIFPKSNLPYRITLAIKYQSDDLHVTKPSHPTKTQDHRASILSESSPKGNTATESNERTPTKSRTTNKPSNQQPVKSSSDNENWWNKEIYHIIILVLLSLMFLLLFIICCTACYKKQRTGESFKVYETNTRHRSSTALNHDEWMNAINEAESNYQYRREDRLKSDRLAKTASVTSKDAIIPHEHTVE</sequence>
<keyword evidence="3" id="KW-0732">Signal</keyword>
<feature type="compositionally biased region" description="Polar residues" evidence="1">
    <location>
        <begin position="198"/>
        <end position="208"/>
    </location>
</feature>
<feature type="compositionally biased region" description="Polar residues" evidence="1">
    <location>
        <begin position="457"/>
        <end position="475"/>
    </location>
</feature>
<feature type="region of interest" description="Disordered" evidence="1">
    <location>
        <begin position="191"/>
        <end position="237"/>
    </location>
</feature>
<feature type="compositionally biased region" description="Polar residues" evidence="1">
    <location>
        <begin position="437"/>
        <end position="449"/>
    </location>
</feature>
<feature type="region of interest" description="Disordered" evidence="1">
    <location>
        <begin position="420"/>
        <end position="475"/>
    </location>
</feature>
<evidence type="ECO:0000313" key="5">
    <source>
        <dbReference type="Proteomes" id="UP000549394"/>
    </source>
</evidence>
<feature type="compositionally biased region" description="Low complexity" evidence="1">
    <location>
        <begin position="220"/>
        <end position="237"/>
    </location>
</feature>
<keyword evidence="2" id="KW-0812">Transmembrane</keyword>
<gene>
    <name evidence="4" type="ORF">DGYR_LOCUS10014</name>
</gene>
<dbReference type="Proteomes" id="UP000549394">
    <property type="component" value="Unassembled WGS sequence"/>
</dbReference>
<organism evidence="4 5">
    <name type="scientific">Dimorphilus gyrociliatus</name>
    <dbReference type="NCBI Taxonomy" id="2664684"/>
    <lineage>
        <taxon>Eukaryota</taxon>
        <taxon>Metazoa</taxon>
        <taxon>Spiralia</taxon>
        <taxon>Lophotrochozoa</taxon>
        <taxon>Annelida</taxon>
        <taxon>Polychaeta</taxon>
        <taxon>Polychaeta incertae sedis</taxon>
        <taxon>Dinophilidae</taxon>
        <taxon>Dimorphilus</taxon>
    </lineage>
</organism>
<proteinExistence type="predicted"/>
<protein>
    <submittedName>
        <fullName evidence="4">DgyrCDS10614</fullName>
    </submittedName>
</protein>
<name>A0A7I8W2Q8_9ANNE</name>
<dbReference type="EMBL" id="CAJFCJ010000016">
    <property type="protein sequence ID" value="CAD5122167.1"/>
    <property type="molecule type" value="Genomic_DNA"/>
</dbReference>
<feature type="transmembrane region" description="Helical" evidence="2">
    <location>
        <begin position="484"/>
        <end position="509"/>
    </location>
</feature>
<dbReference type="AlphaFoldDB" id="A0A7I8W2Q8"/>
<accession>A0A7I8W2Q8</accession>
<evidence type="ECO:0000256" key="3">
    <source>
        <dbReference type="SAM" id="SignalP"/>
    </source>
</evidence>
<feature type="signal peptide" evidence="3">
    <location>
        <begin position="1"/>
        <end position="17"/>
    </location>
</feature>
<evidence type="ECO:0000256" key="2">
    <source>
        <dbReference type="SAM" id="Phobius"/>
    </source>
</evidence>
<keyword evidence="5" id="KW-1185">Reference proteome</keyword>
<keyword evidence="2" id="KW-1133">Transmembrane helix</keyword>
<evidence type="ECO:0000313" key="4">
    <source>
        <dbReference type="EMBL" id="CAD5122167.1"/>
    </source>
</evidence>
<feature type="chain" id="PRO_5029811530" evidence="3">
    <location>
        <begin position="18"/>
        <end position="582"/>
    </location>
</feature>
<reference evidence="4 5" key="1">
    <citation type="submission" date="2020-08" db="EMBL/GenBank/DDBJ databases">
        <authorList>
            <person name="Hejnol A."/>
        </authorList>
    </citation>
    <scope>NUCLEOTIDE SEQUENCE [LARGE SCALE GENOMIC DNA]</scope>
</reference>
<evidence type="ECO:0000256" key="1">
    <source>
        <dbReference type="SAM" id="MobiDB-lite"/>
    </source>
</evidence>
<comment type="caution">
    <text evidence="4">The sequence shown here is derived from an EMBL/GenBank/DDBJ whole genome shotgun (WGS) entry which is preliminary data.</text>
</comment>